<accession>A0A1B2HG00</accession>
<dbReference type="InterPro" id="IPR037165">
    <property type="entry name" value="AldOxase/xan_DH_Mopterin-bd_sf"/>
</dbReference>
<feature type="domain" description="Aldehyde oxidase/xanthine dehydrogenase a/b hammerhead" evidence="4">
    <location>
        <begin position="23"/>
        <end position="138"/>
    </location>
</feature>
<protein>
    <submittedName>
        <fullName evidence="5">Carbon monoxide dehydrogenase</fullName>
    </submittedName>
</protein>
<dbReference type="Gene3D" id="3.90.1170.50">
    <property type="entry name" value="Aldehyde oxidase/xanthine dehydrogenase, a/b hammerhead"/>
    <property type="match status" value="1"/>
</dbReference>
<dbReference type="PANTHER" id="PTHR11908">
    <property type="entry name" value="XANTHINE DEHYDROGENASE"/>
    <property type="match status" value="1"/>
</dbReference>
<dbReference type="OrthoDB" id="135295at2"/>
<keyword evidence="6" id="KW-1185">Reference proteome</keyword>
<keyword evidence="1" id="KW-0500">Molybdenum</keyword>
<gene>
    <name evidence="5" type="ORF">BBK82_11765</name>
</gene>
<dbReference type="PANTHER" id="PTHR11908:SF132">
    <property type="entry name" value="ALDEHYDE OXIDASE 1-RELATED"/>
    <property type="match status" value="1"/>
</dbReference>
<dbReference type="AlphaFoldDB" id="A0A1B2HG00"/>
<dbReference type="Pfam" id="PF20256">
    <property type="entry name" value="MoCoBD_2"/>
    <property type="match status" value="1"/>
</dbReference>
<dbReference type="InterPro" id="IPR016208">
    <property type="entry name" value="Ald_Oxase/xanthine_DH-like"/>
</dbReference>
<evidence type="ECO:0000259" key="4">
    <source>
        <dbReference type="SMART" id="SM01008"/>
    </source>
</evidence>
<dbReference type="GO" id="GO:0016491">
    <property type="term" value="F:oxidoreductase activity"/>
    <property type="evidence" value="ECO:0007669"/>
    <property type="project" value="UniProtKB-KW"/>
</dbReference>
<evidence type="ECO:0000256" key="1">
    <source>
        <dbReference type="ARBA" id="ARBA00022505"/>
    </source>
</evidence>
<comment type="cofactor">
    <cofactor evidence="3">
        <name>Mo-molybdopterin cytosine dinucleotide</name>
        <dbReference type="ChEBI" id="CHEBI:71308"/>
    </cofactor>
</comment>
<dbReference type="RefSeq" id="WP_065915041.1">
    <property type="nucleotide sequence ID" value="NZ_CP016793.1"/>
</dbReference>
<dbReference type="InterPro" id="IPR008274">
    <property type="entry name" value="AldOxase/xan_DH_MoCoBD1"/>
</dbReference>
<evidence type="ECO:0000313" key="5">
    <source>
        <dbReference type="EMBL" id="ANZ36642.1"/>
    </source>
</evidence>
<reference evidence="5 6" key="1">
    <citation type="submission" date="2016-07" db="EMBL/GenBank/DDBJ databases">
        <title>Complete genome sequence of the Lentzea guizhouensis DHS C013.</title>
        <authorList>
            <person name="Cao C."/>
        </authorList>
    </citation>
    <scope>NUCLEOTIDE SEQUENCE [LARGE SCALE GENOMIC DNA]</scope>
    <source>
        <strain evidence="5 6">DHS C013</strain>
    </source>
</reference>
<dbReference type="Pfam" id="PF02738">
    <property type="entry name" value="MoCoBD_1"/>
    <property type="match status" value="1"/>
</dbReference>
<dbReference type="EMBL" id="CP016793">
    <property type="protein sequence ID" value="ANZ36642.1"/>
    <property type="molecule type" value="Genomic_DNA"/>
</dbReference>
<dbReference type="SMART" id="SM01008">
    <property type="entry name" value="Ald_Xan_dh_C"/>
    <property type="match status" value="1"/>
</dbReference>
<sequence length="807" mass="86256">MTATAEPEIGKARRRKEDARLITGRTKWTDNLQLTGMLHMAVLRSPVAHARITNVDCSRATAMPGVAVVLTGQDFAAEQGSLPCAWPITEDMKAPNAPALAVDEVNFAGEAVALVIADSAYHAADAVAAIDVDYDELPVVLDMREALRDNDLVHPDLGTNKCATWIFDSAEAGSGTDVEDEIANAEVVLERTFRQQRLIPAFMEPRSVVVDPAADMFTVWSATQIPHILRWMLSAVSGISEHKIRVIAPDVGGGFGGKLQVTPEELLCLLVARRMGRPVKWTESRTESMLSAHHGRDQLQKITLSARRDGTVTGLKVELLADMGAYLRLVTPGVPILGAFMFNAIYKFAAYRFVCTNVFTNKVPTDAYRGAGRPEATFAIERMMDELAAELGMDPMKIREMNWIKHEEFPFDSVAGLTYDSGNYEAATARAMELFGYEEMRSEQERRRSAGDPVQLGIGISTYTEMCGLAPSRVLGALRYAAGGWETASIRMLPTGKVEVITGTSPHGQGHETVWSQIVADKLGVPFEDIEVLHGDTATSHKGMDSYGSRSLAVGGTALVHAADKVLAKARTLAAHMMECDEADVEFASGSFSVRGTSTARTLGDVVLAAHVAHDLPEGMEPGMDADATFDPDNFSFPHGTHLCATEVDTGTGMVRIVRYVAVDDVGTVMNPLIVDGQVHGGLAQGIAQALYEEAVHDEMGTLTTATLADYLVPCAADLPAFLTDRTTTPATSNPLGAKGVGEAGTIASTPAVVNAVIDAVRHLGVSDIEMPCSPERVWNALQGRAADASEVAAGGLGSIDAQGGQP</sequence>
<keyword evidence="2" id="KW-0560">Oxidoreductase</keyword>
<dbReference type="KEGG" id="led:BBK82_11765"/>
<dbReference type="Gene3D" id="3.30.365.10">
    <property type="entry name" value="Aldehyde oxidase/xanthine dehydrogenase, molybdopterin binding domain"/>
    <property type="match status" value="4"/>
</dbReference>
<evidence type="ECO:0000313" key="6">
    <source>
        <dbReference type="Proteomes" id="UP000093053"/>
    </source>
</evidence>
<dbReference type="InterPro" id="IPR046867">
    <property type="entry name" value="AldOxase/xan_DH_MoCoBD2"/>
</dbReference>
<dbReference type="InterPro" id="IPR000674">
    <property type="entry name" value="Ald_Oxase/Xan_DH_a/b"/>
</dbReference>
<dbReference type="GO" id="GO:0005506">
    <property type="term" value="F:iron ion binding"/>
    <property type="evidence" value="ECO:0007669"/>
    <property type="project" value="InterPro"/>
</dbReference>
<dbReference type="Proteomes" id="UP000093053">
    <property type="component" value="Chromosome"/>
</dbReference>
<evidence type="ECO:0000256" key="3">
    <source>
        <dbReference type="ARBA" id="ARBA00053029"/>
    </source>
</evidence>
<dbReference type="SUPFAM" id="SSF56003">
    <property type="entry name" value="Molybdenum cofactor-binding domain"/>
    <property type="match status" value="1"/>
</dbReference>
<dbReference type="Pfam" id="PF01315">
    <property type="entry name" value="Ald_Xan_dh_C"/>
    <property type="match status" value="1"/>
</dbReference>
<dbReference type="FunFam" id="3.30.365.10:FF:000001">
    <property type="entry name" value="Xanthine dehydrogenase oxidase"/>
    <property type="match status" value="1"/>
</dbReference>
<evidence type="ECO:0000256" key="2">
    <source>
        <dbReference type="ARBA" id="ARBA00023002"/>
    </source>
</evidence>
<dbReference type="InterPro" id="IPR036856">
    <property type="entry name" value="Ald_Oxase/Xan_DH_a/b_sf"/>
</dbReference>
<dbReference type="SUPFAM" id="SSF54665">
    <property type="entry name" value="CO dehydrogenase molybdoprotein N-domain-like"/>
    <property type="match status" value="1"/>
</dbReference>
<name>A0A1B2HG00_9PSEU</name>
<organism evidence="5 6">
    <name type="scientific">Lentzea guizhouensis</name>
    <dbReference type="NCBI Taxonomy" id="1586287"/>
    <lineage>
        <taxon>Bacteria</taxon>
        <taxon>Bacillati</taxon>
        <taxon>Actinomycetota</taxon>
        <taxon>Actinomycetes</taxon>
        <taxon>Pseudonocardiales</taxon>
        <taxon>Pseudonocardiaceae</taxon>
        <taxon>Lentzea</taxon>
    </lineage>
</organism>
<dbReference type="STRING" id="1586287.BBK82_11765"/>
<proteinExistence type="predicted"/>